<dbReference type="GO" id="GO:0016020">
    <property type="term" value="C:membrane"/>
    <property type="evidence" value="ECO:0007669"/>
    <property type="project" value="UniProtKB-SubCell"/>
</dbReference>
<keyword evidence="3 6" id="KW-1133">Transmembrane helix</keyword>
<proteinExistence type="predicted"/>
<evidence type="ECO:0000256" key="3">
    <source>
        <dbReference type="ARBA" id="ARBA00022989"/>
    </source>
</evidence>
<dbReference type="EMBL" id="LODT01000006">
    <property type="protein sequence ID" value="KYR01806.1"/>
    <property type="molecule type" value="Genomic_DNA"/>
</dbReference>
<dbReference type="PANTHER" id="PTHR36460:SF1">
    <property type="entry name" value="UPF0132 DOMAIN PROTEIN (AFU_ORTHOLOGUE AFUA_3G10255)"/>
    <property type="match status" value="1"/>
</dbReference>
<dbReference type="InParanoid" id="A0A152A6E4"/>
<feature type="compositionally biased region" description="Basic residues" evidence="5">
    <location>
        <begin position="109"/>
        <end position="126"/>
    </location>
</feature>
<evidence type="ECO:0000256" key="2">
    <source>
        <dbReference type="ARBA" id="ARBA00022692"/>
    </source>
</evidence>
<evidence type="ECO:0000256" key="1">
    <source>
        <dbReference type="ARBA" id="ARBA00004141"/>
    </source>
</evidence>
<reference evidence="7 8" key="1">
    <citation type="submission" date="2015-12" db="EMBL/GenBank/DDBJ databases">
        <title>Dictyostelia acquired genes for synthesis and detection of signals that induce cell-type specialization by lateral gene transfer from prokaryotes.</title>
        <authorList>
            <person name="Gloeckner G."/>
            <person name="Schaap P."/>
        </authorList>
    </citation>
    <scope>NUCLEOTIDE SEQUENCE [LARGE SCALE GENOMIC DNA]</scope>
    <source>
        <strain evidence="7 8">TK</strain>
    </source>
</reference>
<sequence length="358" mass="40096">MKSSSIVDISSPGFSLSTVKSSFSNNSLFTVDNLNSSGNINKSGSKTTINRSPILKSSQKLDYSNLESVYDPIRSSSPSILMNNTFTKQTNNSSGSELTPQQPITSTSHNHHHQQHHHPHHHHKKTSSYEDEIEFEDDDELLSEGSSLSSLSSSPVQINSIATPIATTPTLPLNNINLNKKQQKEVEKENGSIITIDILDSLSSSAAADNSININSSKWFARISYFTWLAATFILIKEKRNVFIQFHALQSFMIGCGVLLLQFIFIWSGVASIVIWCSYIVFILFMSVKIGQTYCNQTYYKLPFIGNWAENIAVKRSLEYSLLLKFKEYQLSQLQNLLNSSRDSTQSELPQQNLPQQA</sequence>
<gene>
    <name evidence="7" type="ORF">DLAC_01819</name>
</gene>
<feature type="transmembrane region" description="Helical" evidence="6">
    <location>
        <begin position="273"/>
        <end position="291"/>
    </location>
</feature>
<name>A0A152A6E4_TIELA</name>
<evidence type="ECO:0000313" key="8">
    <source>
        <dbReference type="Proteomes" id="UP000076078"/>
    </source>
</evidence>
<organism evidence="7 8">
    <name type="scientific">Tieghemostelium lacteum</name>
    <name type="common">Slime mold</name>
    <name type="synonym">Dictyostelium lacteum</name>
    <dbReference type="NCBI Taxonomy" id="361077"/>
    <lineage>
        <taxon>Eukaryota</taxon>
        <taxon>Amoebozoa</taxon>
        <taxon>Evosea</taxon>
        <taxon>Eumycetozoa</taxon>
        <taxon>Dictyostelia</taxon>
        <taxon>Dictyosteliales</taxon>
        <taxon>Raperosteliaceae</taxon>
        <taxon>Tieghemostelium</taxon>
    </lineage>
</organism>
<protein>
    <submittedName>
        <fullName evidence="7">RNA recognition motif-containing protein RRM</fullName>
    </submittedName>
</protein>
<feature type="region of interest" description="Disordered" evidence="5">
    <location>
        <begin position="77"/>
        <end position="136"/>
    </location>
</feature>
<dbReference type="OrthoDB" id="5546837at2759"/>
<dbReference type="Proteomes" id="UP000076078">
    <property type="component" value="Unassembled WGS sequence"/>
</dbReference>
<dbReference type="AlphaFoldDB" id="A0A152A6E4"/>
<comment type="caution">
    <text evidence="7">The sequence shown here is derived from an EMBL/GenBank/DDBJ whole genome shotgun (WGS) entry which is preliminary data.</text>
</comment>
<evidence type="ECO:0000256" key="4">
    <source>
        <dbReference type="ARBA" id="ARBA00023136"/>
    </source>
</evidence>
<keyword evidence="4 6" id="KW-0472">Membrane</keyword>
<keyword evidence="8" id="KW-1185">Reference proteome</keyword>
<evidence type="ECO:0000256" key="6">
    <source>
        <dbReference type="SAM" id="Phobius"/>
    </source>
</evidence>
<evidence type="ECO:0000256" key="5">
    <source>
        <dbReference type="SAM" id="MobiDB-lite"/>
    </source>
</evidence>
<comment type="subcellular location">
    <subcellularLocation>
        <location evidence="1">Membrane</location>
        <topology evidence="1">Multi-pass membrane protein</topology>
    </subcellularLocation>
</comment>
<dbReference type="PANTHER" id="PTHR36460">
    <property type="entry name" value="UPF0132 DOMAIN PROTEIN (AFU_ORTHOLOGUE AFUA_3G10255)"/>
    <property type="match status" value="1"/>
</dbReference>
<feature type="transmembrane region" description="Helical" evidence="6">
    <location>
        <begin position="248"/>
        <end position="267"/>
    </location>
</feature>
<accession>A0A152A6E4</accession>
<feature type="transmembrane region" description="Helical" evidence="6">
    <location>
        <begin position="219"/>
        <end position="236"/>
    </location>
</feature>
<evidence type="ECO:0000313" key="7">
    <source>
        <dbReference type="EMBL" id="KYR01806.1"/>
    </source>
</evidence>
<feature type="compositionally biased region" description="Polar residues" evidence="5">
    <location>
        <begin position="77"/>
        <end position="108"/>
    </location>
</feature>
<keyword evidence="2 6" id="KW-0812">Transmembrane</keyword>